<dbReference type="Proteomes" id="UP000811246">
    <property type="component" value="Chromosome 5"/>
</dbReference>
<reference evidence="2" key="1">
    <citation type="submission" date="2021-01" db="EMBL/GenBank/DDBJ databases">
        <authorList>
            <person name="Lovell J.T."/>
            <person name="Bentley N."/>
            <person name="Bhattarai G."/>
            <person name="Jenkins J.W."/>
            <person name="Sreedasyam A."/>
            <person name="Alarcon Y."/>
            <person name="Bock C."/>
            <person name="Boston L."/>
            <person name="Carlson J."/>
            <person name="Cervantes K."/>
            <person name="Clermont K."/>
            <person name="Krom N."/>
            <person name="Kubenka K."/>
            <person name="Mamidi S."/>
            <person name="Mattison C."/>
            <person name="Monteros M."/>
            <person name="Pisani C."/>
            <person name="Plott C."/>
            <person name="Rajasekar S."/>
            <person name="Rhein H.S."/>
            <person name="Rohla C."/>
            <person name="Song M."/>
            <person name="Hilaire R.S."/>
            <person name="Shu S."/>
            <person name="Wells L."/>
            <person name="Wang X."/>
            <person name="Webber J."/>
            <person name="Heerema R.J."/>
            <person name="Klein P."/>
            <person name="Conner P."/>
            <person name="Grauke L."/>
            <person name="Grimwood J."/>
            <person name="Schmutz J."/>
            <person name="Randall J.J."/>
        </authorList>
    </citation>
    <scope>NUCLEOTIDE SEQUENCE</scope>
    <source>
        <tissue evidence="2">Leaf</tissue>
    </source>
</reference>
<gene>
    <name evidence="2" type="ORF">I3842_05G152400</name>
</gene>
<dbReference type="OrthoDB" id="202851at2759"/>
<dbReference type="AlphaFoldDB" id="A0A922EZS6"/>
<organism evidence="2 3">
    <name type="scientific">Carya illinoinensis</name>
    <name type="common">Pecan</name>
    <dbReference type="NCBI Taxonomy" id="32201"/>
    <lineage>
        <taxon>Eukaryota</taxon>
        <taxon>Viridiplantae</taxon>
        <taxon>Streptophyta</taxon>
        <taxon>Embryophyta</taxon>
        <taxon>Tracheophyta</taxon>
        <taxon>Spermatophyta</taxon>
        <taxon>Magnoliopsida</taxon>
        <taxon>eudicotyledons</taxon>
        <taxon>Gunneridae</taxon>
        <taxon>Pentapetalae</taxon>
        <taxon>rosids</taxon>
        <taxon>fabids</taxon>
        <taxon>Fagales</taxon>
        <taxon>Juglandaceae</taxon>
        <taxon>Carya</taxon>
    </lineage>
</organism>
<dbReference type="EMBL" id="CM031829">
    <property type="protein sequence ID" value="KAG6713431.1"/>
    <property type="molecule type" value="Genomic_DNA"/>
</dbReference>
<comment type="caution">
    <text evidence="2">The sequence shown here is derived from an EMBL/GenBank/DDBJ whole genome shotgun (WGS) entry which is preliminary data.</text>
</comment>
<proteinExistence type="predicted"/>
<name>A0A922EZS6_CARIL</name>
<evidence type="ECO:0000256" key="1">
    <source>
        <dbReference type="SAM" id="MobiDB-lite"/>
    </source>
</evidence>
<feature type="compositionally biased region" description="Low complexity" evidence="1">
    <location>
        <begin position="22"/>
        <end position="53"/>
    </location>
</feature>
<protein>
    <submittedName>
        <fullName evidence="2">Uncharacterized protein</fullName>
    </submittedName>
</protein>
<sequence>MTILHLRKRNPARIVLPRRPAPTLKSSLSSPTLSPPTTESLKSPSPSLSSLSTVFENGGNEDHSTRDRRLKQFFEEASGQDFEGQYNLECKTIERACQEVMGCSDTDVAEYLYCSKPQFDSLVNFLCKDLTKACSTKPPPGELFVPKSSKEVEMEKILKSMDVIILSLLYNICLLYKVD</sequence>
<evidence type="ECO:0000313" key="2">
    <source>
        <dbReference type="EMBL" id="KAG6713431.1"/>
    </source>
</evidence>
<dbReference type="PANTHER" id="PTHR36058">
    <property type="entry name" value="NUCLEOPHOSMIN"/>
    <property type="match status" value="1"/>
</dbReference>
<dbReference type="PANTHER" id="PTHR36058:SF1">
    <property type="entry name" value="NUCLEOPHOSMIN"/>
    <property type="match status" value="1"/>
</dbReference>
<evidence type="ECO:0000313" key="3">
    <source>
        <dbReference type="Proteomes" id="UP000811246"/>
    </source>
</evidence>
<accession>A0A922EZS6</accession>
<feature type="region of interest" description="Disordered" evidence="1">
    <location>
        <begin position="17"/>
        <end position="66"/>
    </location>
</feature>